<protein>
    <submittedName>
        <fullName evidence="2">Uncharacterized protein</fullName>
    </submittedName>
</protein>
<dbReference type="Proteomes" id="UP000292692">
    <property type="component" value="Unassembled WGS sequence"/>
</dbReference>
<evidence type="ECO:0000313" key="1">
    <source>
        <dbReference type="EMBL" id="TCD82048.1"/>
    </source>
</evidence>
<organism evidence="2 5">
    <name type="scientific">Bifidobacterium longum subsp. longum</name>
    <dbReference type="NCBI Taxonomy" id="1679"/>
    <lineage>
        <taxon>Bacteria</taxon>
        <taxon>Bacillati</taxon>
        <taxon>Actinomycetota</taxon>
        <taxon>Actinomycetes</taxon>
        <taxon>Bifidobacteriales</taxon>
        <taxon>Bifidobacteriaceae</taxon>
        <taxon>Bifidobacterium</taxon>
    </lineage>
</organism>
<dbReference type="EMBL" id="SHPR01000051">
    <property type="protein sequence ID" value="TCD82048.1"/>
    <property type="molecule type" value="Genomic_DNA"/>
</dbReference>
<proteinExistence type="predicted"/>
<gene>
    <name evidence="1" type="ORF">MCC10008_1955</name>
    <name evidence="2" type="ORF">MCC10102_1849</name>
    <name evidence="3" type="ORF">MCC10119_1837</name>
</gene>
<dbReference type="Proteomes" id="UP000292729">
    <property type="component" value="Unassembled WGS sequence"/>
</dbReference>
<evidence type="ECO:0000313" key="3">
    <source>
        <dbReference type="EMBL" id="TCF68166.1"/>
    </source>
</evidence>
<reference evidence="2" key="2">
    <citation type="submission" date="2019-02" db="EMBL/GenBank/DDBJ databases">
        <authorList>
            <person name="Odamaki T."/>
        </authorList>
    </citation>
    <scope>NUCLEOTIDE SEQUENCE</scope>
    <source>
        <strain evidence="1">MCC10008</strain>
        <strain evidence="2">MCC10102</strain>
        <strain evidence="3">MCC10119</strain>
    </source>
</reference>
<dbReference type="EMBL" id="SHSV01000032">
    <property type="protein sequence ID" value="TCF43365.1"/>
    <property type="molecule type" value="Genomic_DNA"/>
</dbReference>
<evidence type="ECO:0000313" key="4">
    <source>
        <dbReference type="Proteomes" id="UP000292241"/>
    </source>
</evidence>
<evidence type="ECO:0000313" key="6">
    <source>
        <dbReference type="Proteomes" id="UP000292729"/>
    </source>
</evidence>
<reference evidence="4 5" key="1">
    <citation type="journal article" date="2018" name="Sci. Rep.">
        <title>Genomic diversity and distribution of Bifidobacterium longum subsp. longum across the human lifespan.</title>
        <authorList>
            <person name="Odamaki T."/>
            <person name="Bottacini F."/>
            <person name="Kato K."/>
            <person name="Mitsuyama E."/>
            <person name="Yoshida K."/>
            <person name="Horigome A."/>
            <person name="Xiao J.Z."/>
            <person name="van Sinderen D."/>
        </authorList>
    </citation>
    <scope>NUCLEOTIDE SEQUENCE [LARGE SCALE GENOMIC DNA]</scope>
    <source>
        <strain evidence="1 4">MCC10008</strain>
        <strain evidence="2 5">MCC10102</strain>
        <strain evidence="3 6">MCC10119</strain>
    </source>
</reference>
<accession>A0A4R0UT60</accession>
<evidence type="ECO:0000313" key="2">
    <source>
        <dbReference type="EMBL" id="TCF43365.1"/>
    </source>
</evidence>
<dbReference type="Proteomes" id="UP000292241">
    <property type="component" value="Unassembled WGS sequence"/>
</dbReference>
<dbReference type="RefSeq" id="WP_131215174.1">
    <property type="nucleotide sequence ID" value="NZ_SHPR01000051.1"/>
</dbReference>
<evidence type="ECO:0000313" key="5">
    <source>
        <dbReference type="Proteomes" id="UP000292692"/>
    </source>
</evidence>
<comment type="caution">
    <text evidence="2">The sequence shown here is derived from an EMBL/GenBank/DDBJ whole genome shotgun (WGS) entry which is preliminary data.</text>
</comment>
<name>A0A4R0UT60_BIFLL</name>
<dbReference type="AlphaFoldDB" id="A0A4R0UT60"/>
<sequence length="121" mass="13615">MTTNTIPDIDFDDWTSEQEEAALKQLAQAAKCKYAIGDNHFYGKFPDGTIISMPLNLSLDDVNDITEGDVSSVDQFTRLIEKIAGEEDAKKFTAQPTPSMIDMANKYFETFQKLNQLVLEK</sequence>
<dbReference type="EMBL" id="SHTI01000033">
    <property type="protein sequence ID" value="TCF68166.1"/>
    <property type="molecule type" value="Genomic_DNA"/>
</dbReference>